<dbReference type="Gene3D" id="3.30.9.10">
    <property type="entry name" value="D-Amino Acid Oxidase, subunit A, domain 2"/>
    <property type="match status" value="1"/>
</dbReference>
<keyword evidence="9" id="KW-1185">Reference proteome</keyword>
<dbReference type="OMA" id="VYLQWLQ"/>
<comment type="cofactor">
    <cofactor evidence="1 6">
        <name>FAD</name>
        <dbReference type="ChEBI" id="CHEBI:57692"/>
    </cofactor>
</comment>
<evidence type="ECO:0000313" key="9">
    <source>
        <dbReference type="Proteomes" id="UP000000311"/>
    </source>
</evidence>
<organism evidence="9">
    <name type="scientific">Camponotus floridanus</name>
    <name type="common">Florida carpenter ant</name>
    <dbReference type="NCBI Taxonomy" id="104421"/>
    <lineage>
        <taxon>Eukaryota</taxon>
        <taxon>Metazoa</taxon>
        <taxon>Ecdysozoa</taxon>
        <taxon>Arthropoda</taxon>
        <taxon>Hexapoda</taxon>
        <taxon>Insecta</taxon>
        <taxon>Pterygota</taxon>
        <taxon>Neoptera</taxon>
        <taxon>Endopterygota</taxon>
        <taxon>Hymenoptera</taxon>
        <taxon>Apocrita</taxon>
        <taxon>Aculeata</taxon>
        <taxon>Formicoidea</taxon>
        <taxon>Formicidae</taxon>
        <taxon>Formicinae</taxon>
        <taxon>Camponotus</taxon>
    </lineage>
</organism>
<dbReference type="KEGG" id="cfo:105259280"/>
<keyword evidence="4 6" id="KW-0274">FAD</keyword>
<dbReference type="PIRSF" id="PIRSF000189">
    <property type="entry name" value="D-aa_oxidase"/>
    <property type="match status" value="1"/>
</dbReference>
<dbReference type="Pfam" id="PF01266">
    <property type="entry name" value="DAO"/>
    <property type="match status" value="1"/>
</dbReference>
<dbReference type="InterPro" id="IPR006076">
    <property type="entry name" value="FAD-dep_OxRdtase"/>
</dbReference>
<comment type="similarity">
    <text evidence="2">Belongs to the DAMOX/DASOX family.</text>
</comment>
<name>E2A1J9_CAMFO</name>
<dbReference type="Proteomes" id="UP000000311">
    <property type="component" value="Unassembled WGS sequence"/>
</dbReference>
<evidence type="ECO:0000313" key="8">
    <source>
        <dbReference type="EMBL" id="EFN72672.1"/>
    </source>
</evidence>
<dbReference type="SUPFAM" id="SSF51971">
    <property type="entry name" value="Nucleotide-binding domain"/>
    <property type="match status" value="1"/>
</dbReference>
<proteinExistence type="inferred from homology"/>
<evidence type="ECO:0000256" key="1">
    <source>
        <dbReference type="ARBA" id="ARBA00001974"/>
    </source>
</evidence>
<dbReference type="FunCoup" id="E2A1J9">
    <property type="interactions" value="296"/>
</dbReference>
<accession>E2A1J9</accession>
<protein>
    <submittedName>
        <fullName evidence="8">D-aspartate oxidase</fullName>
    </submittedName>
</protein>
<feature type="binding site" evidence="6">
    <location>
        <position position="279"/>
    </location>
    <ligand>
        <name>D-dopa</name>
        <dbReference type="ChEBI" id="CHEBI:149689"/>
    </ligand>
</feature>
<dbReference type="SUPFAM" id="SSF54373">
    <property type="entry name" value="FAD-linked reductases, C-terminal domain"/>
    <property type="match status" value="1"/>
</dbReference>
<dbReference type="InParanoid" id="E2A1J9"/>
<dbReference type="InterPro" id="IPR006181">
    <property type="entry name" value="D-amino_acid_oxidase_CS"/>
</dbReference>
<dbReference type="AlphaFoldDB" id="E2A1J9"/>
<evidence type="ECO:0000256" key="4">
    <source>
        <dbReference type="ARBA" id="ARBA00022827"/>
    </source>
</evidence>
<sequence length="340" mass="37508">MKVAIVGGGVVGLTTAIIAQNGSFRNANITILASDYDNIVSHVAAGIFRVGASFSSSNEEKVTKKWVENSYEFYDNIRKSDCASYAGVTDISGYIFANSSPHTVQNHWLESIVPVYRRATEEEFQLVNGNWKYGSFFSTLLTQSTLYLPWIKQKLLANGVTFKQKELNSLKELTGEFDIVINCTGLGARKLCDDRRLVSIRGQVLKVKAPWIKTFFYGELDTYIIPGFHGMVTLGGSRGFDSENMKLCPYESAAIRERCETLVPSVKDAELLRQEVGLRPHREGGARIGEGNIVHSDCSNKTIIVHNYGHGGYGVCMAPGTAIATLDTVVDLHKVTYSKI</sequence>
<dbReference type="GO" id="GO:0071949">
    <property type="term" value="F:FAD binding"/>
    <property type="evidence" value="ECO:0007669"/>
    <property type="project" value="InterPro"/>
</dbReference>
<keyword evidence="5" id="KW-0560">Oxidoreductase</keyword>
<dbReference type="GO" id="GO:0005737">
    <property type="term" value="C:cytoplasm"/>
    <property type="evidence" value="ECO:0007669"/>
    <property type="project" value="TreeGrafter"/>
</dbReference>
<feature type="binding site" evidence="6">
    <location>
        <position position="312"/>
    </location>
    <ligand>
        <name>D-dopa</name>
        <dbReference type="ChEBI" id="CHEBI:149689"/>
    </ligand>
</feature>
<dbReference type="PROSITE" id="PS00677">
    <property type="entry name" value="DAO"/>
    <property type="match status" value="1"/>
</dbReference>
<feature type="domain" description="FAD dependent oxidoreductase" evidence="7">
    <location>
        <begin position="2"/>
        <end position="324"/>
    </location>
</feature>
<dbReference type="GO" id="GO:0019478">
    <property type="term" value="P:D-amino acid catabolic process"/>
    <property type="evidence" value="ECO:0007669"/>
    <property type="project" value="TreeGrafter"/>
</dbReference>
<dbReference type="GO" id="GO:0003884">
    <property type="term" value="F:D-amino-acid oxidase activity"/>
    <property type="evidence" value="ECO:0007669"/>
    <property type="project" value="InterPro"/>
</dbReference>
<dbReference type="PANTHER" id="PTHR11530:SF17">
    <property type="entry name" value="RE49860P"/>
    <property type="match status" value="1"/>
</dbReference>
<feature type="binding site" evidence="6">
    <location>
        <position position="184"/>
    </location>
    <ligand>
        <name>FAD</name>
        <dbReference type="ChEBI" id="CHEBI:57692"/>
    </ligand>
</feature>
<dbReference type="Gene3D" id="3.40.50.720">
    <property type="entry name" value="NAD(P)-binding Rossmann-like Domain"/>
    <property type="match status" value="1"/>
</dbReference>
<evidence type="ECO:0000256" key="2">
    <source>
        <dbReference type="ARBA" id="ARBA00006730"/>
    </source>
</evidence>
<evidence type="ECO:0000259" key="7">
    <source>
        <dbReference type="Pfam" id="PF01266"/>
    </source>
</evidence>
<reference evidence="8 9" key="1">
    <citation type="journal article" date="2010" name="Science">
        <title>Genomic comparison of the ants Camponotus floridanus and Harpegnathos saltator.</title>
        <authorList>
            <person name="Bonasio R."/>
            <person name="Zhang G."/>
            <person name="Ye C."/>
            <person name="Mutti N.S."/>
            <person name="Fang X."/>
            <person name="Qin N."/>
            <person name="Donahue G."/>
            <person name="Yang P."/>
            <person name="Li Q."/>
            <person name="Li C."/>
            <person name="Zhang P."/>
            <person name="Huang Z."/>
            <person name="Berger S.L."/>
            <person name="Reinberg D."/>
            <person name="Wang J."/>
            <person name="Liebig J."/>
        </authorList>
    </citation>
    <scope>NUCLEOTIDE SEQUENCE [LARGE SCALE GENOMIC DNA]</scope>
    <source>
        <strain evidence="9">C129</strain>
    </source>
</reference>
<feature type="binding site" evidence="6">
    <location>
        <position position="223"/>
    </location>
    <ligand>
        <name>D-dopa</name>
        <dbReference type="ChEBI" id="CHEBI:149689"/>
    </ligand>
</feature>
<dbReference type="OrthoDB" id="2015447at2759"/>
<evidence type="ECO:0000256" key="6">
    <source>
        <dbReference type="PIRSR" id="PIRSR000189-1"/>
    </source>
</evidence>
<keyword evidence="3" id="KW-0285">Flavoprotein</keyword>
<dbReference type="STRING" id="104421.E2A1J9"/>
<evidence type="ECO:0000256" key="5">
    <source>
        <dbReference type="ARBA" id="ARBA00023002"/>
    </source>
</evidence>
<gene>
    <name evidence="8" type="ORF">EAG_06857</name>
</gene>
<dbReference type="PANTHER" id="PTHR11530">
    <property type="entry name" value="D-AMINO ACID OXIDASE"/>
    <property type="match status" value="1"/>
</dbReference>
<evidence type="ECO:0000256" key="3">
    <source>
        <dbReference type="ARBA" id="ARBA00022630"/>
    </source>
</evidence>
<dbReference type="InterPro" id="IPR023209">
    <property type="entry name" value="DAO"/>
</dbReference>
<dbReference type="EMBL" id="GL435766">
    <property type="protein sequence ID" value="EFN72672.1"/>
    <property type="molecule type" value="Genomic_DNA"/>
</dbReference>